<gene>
    <name evidence="3" type="ORF">ECPE_LOCUS2818</name>
</gene>
<dbReference type="Proteomes" id="UP000272942">
    <property type="component" value="Unassembled WGS sequence"/>
</dbReference>
<accession>A0A183A783</accession>
<dbReference type="AlphaFoldDB" id="A0A183A783"/>
<evidence type="ECO:0000256" key="1">
    <source>
        <dbReference type="SAM" id="MobiDB-lite"/>
    </source>
</evidence>
<proteinExistence type="predicted"/>
<dbReference type="Pfam" id="PF25356">
    <property type="entry name" value="PH_trem"/>
    <property type="match status" value="1"/>
</dbReference>
<keyword evidence="4" id="KW-1185">Reference proteome</keyword>
<dbReference type="InterPro" id="IPR057376">
    <property type="entry name" value="PH_trem"/>
</dbReference>
<dbReference type="OrthoDB" id="6227722at2759"/>
<reference evidence="5" key="1">
    <citation type="submission" date="2016-06" db="UniProtKB">
        <authorList>
            <consortium name="WormBaseParasite"/>
        </authorList>
    </citation>
    <scope>IDENTIFICATION</scope>
</reference>
<name>A0A183A783_9TREM</name>
<evidence type="ECO:0000313" key="5">
    <source>
        <dbReference type="WBParaSite" id="ECPE_0000282101-mRNA-1"/>
    </source>
</evidence>
<feature type="domain" description="Trematode PH-like" evidence="2">
    <location>
        <begin position="21"/>
        <end position="142"/>
    </location>
</feature>
<dbReference type="EMBL" id="UZAN01039877">
    <property type="protein sequence ID" value="VDP67528.1"/>
    <property type="molecule type" value="Genomic_DNA"/>
</dbReference>
<protein>
    <submittedName>
        <fullName evidence="5">DUF5734 domain-containing protein</fullName>
    </submittedName>
</protein>
<organism evidence="5">
    <name type="scientific">Echinostoma caproni</name>
    <dbReference type="NCBI Taxonomy" id="27848"/>
    <lineage>
        <taxon>Eukaryota</taxon>
        <taxon>Metazoa</taxon>
        <taxon>Spiralia</taxon>
        <taxon>Lophotrochozoa</taxon>
        <taxon>Platyhelminthes</taxon>
        <taxon>Trematoda</taxon>
        <taxon>Digenea</taxon>
        <taxon>Plagiorchiida</taxon>
        <taxon>Echinostomata</taxon>
        <taxon>Echinostomatoidea</taxon>
        <taxon>Echinostomatidae</taxon>
        <taxon>Echinostoma</taxon>
    </lineage>
</organism>
<reference evidence="3 4" key="2">
    <citation type="submission" date="2018-11" db="EMBL/GenBank/DDBJ databases">
        <authorList>
            <consortium name="Pathogen Informatics"/>
        </authorList>
    </citation>
    <scope>NUCLEOTIDE SEQUENCE [LARGE SCALE GENOMIC DNA]</scope>
    <source>
        <strain evidence="3 4">Egypt</strain>
    </source>
</reference>
<feature type="region of interest" description="Disordered" evidence="1">
    <location>
        <begin position="1"/>
        <end position="27"/>
    </location>
</feature>
<evidence type="ECO:0000259" key="2">
    <source>
        <dbReference type="Pfam" id="PF25356"/>
    </source>
</evidence>
<evidence type="ECO:0000313" key="4">
    <source>
        <dbReference type="Proteomes" id="UP000272942"/>
    </source>
</evidence>
<dbReference type="WBParaSite" id="ECPE_0000282101-mRNA-1">
    <property type="protein sequence ID" value="ECPE_0000282101-mRNA-1"/>
    <property type="gene ID" value="ECPE_0000282101"/>
</dbReference>
<evidence type="ECO:0000313" key="3">
    <source>
        <dbReference type="EMBL" id="VDP67528.1"/>
    </source>
</evidence>
<sequence>MYASDSDLTRPMEGSVDKPSGQLLNDEVVIAQQGRTRVKDGEYYDRRRAEEELQKHLPRKRKAAPVKFLVDRMRFTKRGYHRYLPYRDIQHFYQPEGQSNAFVLFTKDKKGRFSYESYKCSSPQDVERVKELINHAGNDRQKLLNETDYYYPSSRRGSRASSASSEYYLTTTPSTNVSRASSMIYPADYSDVYYPPVEQRPVMVYETRVSRPASTEPRYEYRRAPSLPSSYVYVPRQETTVSNYTPYVQQRPSYVIRRSVTPSRLSAQPVRKSFMDEDTTYIRSDSVHGTQVVDNGPVYMYMSRSRSNLNQYNY</sequence>